<dbReference type="WBParaSite" id="SSTP_0000110100.1">
    <property type="protein sequence ID" value="SSTP_0000110100.1"/>
    <property type="gene ID" value="SSTP_0000110100"/>
</dbReference>
<accession>A0A0K0DV34</accession>
<sequence>MLKDKIKPNHLTIIDKIVHIFKNLLFSISRQNILKQKVCPEILLKNNSFDAIVCQKIEGEDFEKVVALIHKNVTAEEICEEEKFCFKNI</sequence>
<name>A0A0K0DV34_STRER</name>
<organism evidence="1">
    <name type="scientific">Strongyloides stercoralis</name>
    <name type="common">Threadworm</name>
    <dbReference type="NCBI Taxonomy" id="6248"/>
    <lineage>
        <taxon>Eukaryota</taxon>
        <taxon>Metazoa</taxon>
        <taxon>Ecdysozoa</taxon>
        <taxon>Nematoda</taxon>
        <taxon>Chromadorea</taxon>
        <taxon>Rhabditida</taxon>
        <taxon>Tylenchina</taxon>
        <taxon>Panagrolaimomorpha</taxon>
        <taxon>Strongyloidoidea</taxon>
        <taxon>Strongyloididae</taxon>
        <taxon>Strongyloides</taxon>
    </lineage>
</organism>
<protein>
    <submittedName>
        <fullName evidence="1">Uncharacterized protein</fullName>
    </submittedName>
</protein>
<proteinExistence type="predicted"/>
<dbReference type="AlphaFoldDB" id="A0A0K0DV34"/>
<evidence type="ECO:0000313" key="1">
    <source>
        <dbReference type="WBParaSite" id="SSTP_0000110100.1"/>
    </source>
</evidence>
<reference evidence="1" key="1">
    <citation type="submission" date="2015-08" db="UniProtKB">
        <authorList>
            <consortium name="WormBaseParasite"/>
        </authorList>
    </citation>
    <scope>IDENTIFICATION</scope>
</reference>